<keyword evidence="4" id="KW-0732">Signal</keyword>
<comment type="caution">
    <text evidence="6">The sequence shown here is derived from an EMBL/GenBank/DDBJ whole genome shotgun (WGS) entry which is preliminary data.</text>
</comment>
<dbReference type="InterPro" id="IPR002372">
    <property type="entry name" value="PQQ_rpt_dom"/>
</dbReference>
<name>A0ABS5V1E8_9GAMM</name>
<evidence type="ECO:0000256" key="4">
    <source>
        <dbReference type="SAM" id="SignalP"/>
    </source>
</evidence>
<dbReference type="Pfam" id="PF13360">
    <property type="entry name" value="PQQ_2"/>
    <property type="match status" value="1"/>
</dbReference>
<dbReference type="PANTHER" id="PTHR19848:SF8">
    <property type="entry name" value="F-BOX AND WD REPEAT DOMAIN CONTAINING 7"/>
    <property type="match status" value="1"/>
</dbReference>
<dbReference type="PANTHER" id="PTHR19848">
    <property type="entry name" value="WD40 REPEAT PROTEIN"/>
    <property type="match status" value="1"/>
</dbReference>
<dbReference type="RefSeq" id="WP_214506490.1">
    <property type="nucleotide sequence ID" value="NZ_JAHEPS010000002.1"/>
</dbReference>
<dbReference type="InterPro" id="IPR001680">
    <property type="entry name" value="WD40_rpt"/>
</dbReference>
<dbReference type="PROSITE" id="PS50294">
    <property type="entry name" value="WD_REPEATS_REGION"/>
    <property type="match status" value="1"/>
</dbReference>
<reference evidence="6 7" key="1">
    <citation type="submission" date="2021-05" db="EMBL/GenBank/DDBJ databases">
        <title>Shewanella sp. JM162201.</title>
        <authorList>
            <person name="Xu S."/>
            <person name="Li A."/>
        </authorList>
    </citation>
    <scope>NUCLEOTIDE SEQUENCE [LARGE SCALE GENOMIC DNA]</scope>
    <source>
        <strain evidence="6 7">JM162201</strain>
    </source>
</reference>
<feature type="domain" description="Pyrrolo-quinoline quinone repeat" evidence="5">
    <location>
        <begin position="223"/>
        <end position="312"/>
    </location>
</feature>
<dbReference type="InterPro" id="IPR015943">
    <property type="entry name" value="WD40/YVTN_repeat-like_dom_sf"/>
</dbReference>
<organism evidence="6 7">
    <name type="scientific">Shewanella jiangmenensis</name>
    <dbReference type="NCBI Taxonomy" id="2837387"/>
    <lineage>
        <taxon>Bacteria</taxon>
        <taxon>Pseudomonadati</taxon>
        <taxon>Pseudomonadota</taxon>
        <taxon>Gammaproteobacteria</taxon>
        <taxon>Alteromonadales</taxon>
        <taxon>Shewanellaceae</taxon>
        <taxon>Shewanella</taxon>
    </lineage>
</organism>
<dbReference type="EMBL" id="JAHEPS010000002">
    <property type="protein sequence ID" value="MBT1444297.1"/>
    <property type="molecule type" value="Genomic_DNA"/>
</dbReference>
<feature type="repeat" description="WD" evidence="3">
    <location>
        <begin position="154"/>
        <end position="195"/>
    </location>
</feature>
<proteinExistence type="predicted"/>
<dbReference type="InterPro" id="IPR011047">
    <property type="entry name" value="Quinoprotein_ADH-like_sf"/>
</dbReference>
<sequence>MWRKFIAGYFAAMLGALVAGCAPVAPDKVLVLTESPSYGAMLNQSSTEALLSTEDNGVELWQLSPKTLKHRWQHGAAGNESVELALSQNGEFAASLSRDSVALWRTADGAQVGWWSLPEPGQSIAVANQGSLLIALVDGSVMSLVGGQQKLIRFLGHSEKVNSVALSADGRLALSGGNDYRAILWQASTGQPISEQQFGARVLKVALSADGSQAFAADAKADARIFATDSGKEVSRLRIKQRSLTFSSARFSGDNQLLLTGTPFREVMRWQVSDGKLLTRWQAGLSTRPQIKGAVVYSVATSDDPGVAAVSISSSGKVEYWPQR</sequence>
<keyword evidence="7" id="KW-1185">Reference proteome</keyword>
<accession>A0ABS5V1E8</accession>
<dbReference type="SUPFAM" id="SSF50998">
    <property type="entry name" value="Quinoprotein alcohol dehydrogenase-like"/>
    <property type="match status" value="1"/>
</dbReference>
<dbReference type="SMART" id="SM00320">
    <property type="entry name" value="WD40"/>
    <property type="match status" value="3"/>
</dbReference>
<dbReference type="PROSITE" id="PS51257">
    <property type="entry name" value="PROKAR_LIPOPROTEIN"/>
    <property type="match status" value="1"/>
</dbReference>
<evidence type="ECO:0000256" key="1">
    <source>
        <dbReference type="ARBA" id="ARBA00022574"/>
    </source>
</evidence>
<dbReference type="Pfam" id="PF00400">
    <property type="entry name" value="WD40"/>
    <property type="match status" value="1"/>
</dbReference>
<evidence type="ECO:0000313" key="6">
    <source>
        <dbReference type="EMBL" id="MBT1444297.1"/>
    </source>
</evidence>
<evidence type="ECO:0000256" key="3">
    <source>
        <dbReference type="PROSITE-ProRule" id="PRU00221"/>
    </source>
</evidence>
<protein>
    <submittedName>
        <fullName evidence="6">WD40 repeat domain-containing protein</fullName>
    </submittedName>
</protein>
<evidence type="ECO:0000256" key="2">
    <source>
        <dbReference type="ARBA" id="ARBA00022737"/>
    </source>
</evidence>
<dbReference type="PROSITE" id="PS50082">
    <property type="entry name" value="WD_REPEATS_2"/>
    <property type="match status" value="1"/>
</dbReference>
<dbReference type="Proteomes" id="UP001195903">
    <property type="component" value="Unassembled WGS sequence"/>
</dbReference>
<gene>
    <name evidence="6" type="ORF">KJI95_07130</name>
</gene>
<keyword evidence="1 3" id="KW-0853">WD repeat</keyword>
<evidence type="ECO:0000313" key="7">
    <source>
        <dbReference type="Proteomes" id="UP001195903"/>
    </source>
</evidence>
<dbReference type="Gene3D" id="2.130.10.10">
    <property type="entry name" value="YVTN repeat-like/Quinoprotein amine dehydrogenase"/>
    <property type="match status" value="2"/>
</dbReference>
<feature type="signal peptide" evidence="4">
    <location>
        <begin position="1"/>
        <end position="21"/>
    </location>
</feature>
<keyword evidence="2" id="KW-0677">Repeat</keyword>
<evidence type="ECO:0000259" key="5">
    <source>
        <dbReference type="Pfam" id="PF13360"/>
    </source>
</evidence>
<feature type="chain" id="PRO_5047212580" evidence="4">
    <location>
        <begin position="22"/>
        <end position="324"/>
    </location>
</feature>